<reference evidence="2 3" key="1">
    <citation type="submission" date="2017-07" db="EMBL/GenBank/DDBJ databases">
        <title>Thauera sp. KNDSS-Mac4 genome sequence and assembly.</title>
        <authorList>
            <person name="Mayilraj S."/>
        </authorList>
    </citation>
    <scope>NUCLEOTIDE SEQUENCE [LARGE SCALE GENOMIC DNA]</scope>
    <source>
        <strain evidence="2 3">KNDSS-Mac4</strain>
    </source>
</reference>
<dbReference type="OrthoDB" id="8896410at2"/>
<proteinExistence type="predicted"/>
<feature type="region of interest" description="Disordered" evidence="1">
    <location>
        <begin position="1"/>
        <end position="21"/>
    </location>
</feature>
<dbReference type="EMBL" id="NOIH01000015">
    <property type="protein sequence ID" value="OYD53120.1"/>
    <property type="molecule type" value="Genomic_DNA"/>
</dbReference>
<evidence type="ECO:0000256" key="1">
    <source>
        <dbReference type="SAM" id="MobiDB-lite"/>
    </source>
</evidence>
<evidence type="ECO:0000313" key="3">
    <source>
        <dbReference type="Proteomes" id="UP000215181"/>
    </source>
</evidence>
<organism evidence="2 3">
    <name type="scientific">Thauera propionica</name>
    <dbReference type="NCBI Taxonomy" id="2019431"/>
    <lineage>
        <taxon>Bacteria</taxon>
        <taxon>Pseudomonadati</taxon>
        <taxon>Pseudomonadota</taxon>
        <taxon>Betaproteobacteria</taxon>
        <taxon>Rhodocyclales</taxon>
        <taxon>Zoogloeaceae</taxon>
        <taxon>Thauera</taxon>
    </lineage>
</organism>
<name>A0A235EVT2_9RHOO</name>
<dbReference type="RefSeq" id="WP_094268865.1">
    <property type="nucleotide sequence ID" value="NZ_NOIH01000015.1"/>
</dbReference>
<evidence type="ECO:0000313" key="2">
    <source>
        <dbReference type="EMBL" id="OYD53120.1"/>
    </source>
</evidence>
<keyword evidence="3" id="KW-1185">Reference proteome</keyword>
<dbReference type="Proteomes" id="UP000215181">
    <property type="component" value="Unassembled WGS sequence"/>
</dbReference>
<gene>
    <name evidence="2" type="ORF">CGK74_12880</name>
</gene>
<sequence length="177" mass="19876">MQSTDSPTLPEPTDATQDSAAAAIREDRLWYDNGWTARVIKNEDDDGWAVEMFKDGETEPALVGPWTMGRDKKNPKPLDQTAFNTLVKTATEVLQRHAQQAHAALHKRLTVFALERQWEIRLDITPDEYEPFATLSAIDDEGEEVARVRVRPDFRLTNAGAAGWIAGGFPRLGRDED</sequence>
<accession>A0A235EVT2</accession>
<dbReference type="AlphaFoldDB" id="A0A235EVT2"/>
<comment type="caution">
    <text evidence="2">The sequence shown here is derived from an EMBL/GenBank/DDBJ whole genome shotgun (WGS) entry which is preliminary data.</text>
</comment>
<protein>
    <submittedName>
        <fullName evidence="2">Uncharacterized protein</fullName>
    </submittedName>
</protein>